<keyword evidence="9 14" id="KW-0472">Membrane</keyword>
<evidence type="ECO:0000256" key="3">
    <source>
        <dbReference type="ARBA" id="ARBA00012374"/>
    </source>
</evidence>
<organism evidence="15 16">
    <name type="scientific">Hymenobacter psychrotolerans DSM 18569</name>
    <dbReference type="NCBI Taxonomy" id="1121959"/>
    <lineage>
        <taxon>Bacteria</taxon>
        <taxon>Pseudomonadati</taxon>
        <taxon>Bacteroidota</taxon>
        <taxon>Cytophagia</taxon>
        <taxon>Cytophagales</taxon>
        <taxon>Hymenobacteraceae</taxon>
        <taxon>Hymenobacter</taxon>
    </lineage>
</organism>
<dbReference type="InterPro" id="IPR003824">
    <property type="entry name" value="UppP"/>
</dbReference>
<protein>
    <recommendedName>
        <fullName evidence="4 14">Undecaprenyl-diphosphatase</fullName>
        <ecNumber evidence="3 14">3.6.1.27</ecNumber>
    </recommendedName>
    <alternativeName>
        <fullName evidence="12 14">Bacitracin resistance protein</fullName>
    </alternativeName>
    <alternativeName>
        <fullName evidence="11 14">Undecaprenyl pyrophosphate phosphatase</fullName>
    </alternativeName>
</protein>
<dbReference type="GO" id="GO:0005886">
    <property type="term" value="C:plasma membrane"/>
    <property type="evidence" value="ECO:0007669"/>
    <property type="project" value="UniProtKB-SubCell"/>
</dbReference>
<evidence type="ECO:0000256" key="12">
    <source>
        <dbReference type="ARBA" id="ARBA00032932"/>
    </source>
</evidence>
<feature type="transmembrane region" description="Helical" evidence="14">
    <location>
        <begin position="96"/>
        <end position="117"/>
    </location>
</feature>
<keyword evidence="14" id="KW-0961">Cell wall biogenesis/degradation</keyword>
<evidence type="ECO:0000256" key="4">
    <source>
        <dbReference type="ARBA" id="ARBA00021581"/>
    </source>
</evidence>
<sequence>MNYWYALILAIVEGLTEFLPVSSTGHMIIVANLLGIGQLPFTETYITSIQLGAILSVVALYWRRFLQSFDFYVKLAVAFLPFGVLGFLLKDVIEELLKSVTVVAVSLVVGGVVLLFVDRWFSGPRKEVTTPSLAQALRIGLFQCLALVPGVSRSAATIVGGLAQGFDRRSAADFSFLLAVPTMVVITAYQLYKTYKIDAPGAEDLKLLLFGNVVAFIVGLLAVKSFVNFVSRYGFRAFGFYRIIVGGVILAMIALGIPMQLI</sequence>
<evidence type="ECO:0000256" key="9">
    <source>
        <dbReference type="ARBA" id="ARBA00023136"/>
    </source>
</evidence>
<feature type="transmembrane region" description="Helical" evidence="14">
    <location>
        <begin position="207"/>
        <end position="227"/>
    </location>
</feature>
<evidence type="ECO:0000256" key="1">
    <source>
        <dbReference type="ARBA" id="ARBA00004651"/>
    </source>
</evidence>
<comment type="miscellaneous">
    <text evidence="14">Bacitracin is thought to be involved in the inhibition of peptidoglycan synthesis by sequestering undecaprenyl diphosphate, thereby reducing the pool of lipid carrier available.</text>
</comment>
<evidence type="ECO:0000256" key="10">
    <source>
        <dbReference type="ARBA" id="ARBA00023251"/>
    </source>
</evidence>
<comment type="similarity">
    <text evidence="2 14">Belongs to the UppP family.</text>
</comment>
<evidence type="ECO:0000256" key="6">
    <source>
        <dbReference type="ARBA" id="ARBA00022692"/>
    </source>
</evidence>
<dbReference type="GO" id="GO:0009252">
    <property type="term" value="P:peptidoglycan biosynthetic process"/>
    <property type="evidence" value="ECO:0007669"/>
    <property type="project" value="UniProtKB-KW"/>
</dbReference>
<feature type="transmembrane region" description="Helical" evidence="14">
    <location>
        <begin position="174"/>
        <end position="192"/>
    </location>
</feature>
<comment type="subcellular location">
    <subcellularLocation>
        <location evidence="1 14">Cell membrane</location>
        <topology evidence="1 14">Multi-pass membrane protein</topology>
    </subcellularLocation>
</comment>
<dbReference type="Proteomes" id="UP000183947">
    <property type="component" value="Unassembled WGS sequence"/>
</dbReference>
<dbReference type="PANTHER" id="PTHR30622:SF3">
    <property type="entry name" value="UNDECAPRENYL-DIPHOSPHATASE"/>
    <property type="match status" value="1"/>
</dbReference>
<keyword evidence="5 14" id="KW-1003">Cell membrane</keyword>
<comment type="catalytic activity">
    <reaction evidence="13 14">
        <text>di-trans,octa-cis-undecaprenyl diphosphate + H2O = di-trans,octa-cis-undecaprenyl phosphate + phosphate + H(+)</text>
        <dbReference type="Rhea" id="RHEA:28094"/>
        <dbReference type="ChEBI" id="CHEBI:15377"/>
        <dbReference type="ChEBI" id="CHEBI:15378"/>
        <dbReference type="ChEBI" id="CHEBI:43474"/>
        <dbReference type="ChEBI" id="CHEBI:58405"/>
        <dbReference type="ChEBI" id="CHEBI:60392"/>
        <dbReference type="EC" id="3.6.1.27"/>
    </reaction>
</comment>
<dbReference type="EMBL" id="FRAS01000008">
    <property type="protein sequence ID" value="SHK94221.1"/>
    <property type="molecule type" value="Genomic_DNA"/>
</dbReference>
<dbReference type="PANTHER" id="PTHR30622">
    <property type="entry name" value="UNDECAPRENYL-DIPHOSPHATASE"/>
    <property type="match status" value="1"/>
</dbReference>
<evidence type="ECO:0000256" key="14">
    <source>
        <dbReference type="HAMAP-Rule" id="MF_01006"/>
    </source>
</evidence>
<gene>
    <name evidence="14" type="primary">uppP</name>
    <name evidence="15" type="ORF">SAMN02746009_01825</name>
</gene>
<keyword evidence="14" id="KW-0573">Peptidoglycan synthesis</keyword>
<feature type="transmembrane region" description="Helical" evidence="14">
    <location>
        <begin position="6"/>
        <end position="33"/>
    </location>
</feature>
<evidence type="ECO:0000313" key="15">
    <source>
        <dbReference type="EMBL" id="SHK94221.1"/>
    </source>
</evidence>
<evidence type="ECO:0000313" key="16">
    <source>
        <dbReference type="Proteomes" id="UP000183947"/>
    </source>
</evidence>
<name>A0A1M6WKJ3_9BACT</name>
<dbReference type="STRING" id="1121959.SAMN02746009_01825"/>
<dbReference type="GO" id="GO:0008360">
    <property type="term" value="P:regulation of cell shape"/>
    <property type="evidence" value="ECO:0007669"/>
    <property type="project" value="UniProtKB-KW"/>
</dbReference>
<evidence type="ECO:0000256" key="2">
    <source>
        <dbReference type="ARBA" id="ARBA00010621"/>
    </source>
</evidence>
<evidence type="ECO:0000256" key="7">
    <source>
        <dbReference type="ARBA" id="ARBA00022801"/>
    </source>
</evidence>
<keyword evidence="14" id="KW-0133">Cell shape</keyword>
<dbReference type="GO" id="GO:0050380">
    <property type="term" value="F:undecaprenyl-diphosphatase activity"/>
    <property type="evidence" value="ECO:0007669"/>
    <property type="project" value="UniProtKB-UniRule"/>
</dbReference>
<proteinExistence type="inferred from homology"/>
<keyword evidence="7 14" id="KW-0378">Hydrolase</keyword>
<evidence type="ECO:0000256" key="5">
    <source>
        <dbReference type="ARBA" id="ARBA00022475"/>
    </source>
</evidence>
<dbReference type="HAMAP" id="MF_01006">
    <property type="entry name" value="Undec_diphosphatase"/>
    <property type="match status" value="1"/>
</dbReference>
<reference evidence="16" key="1">
    <citation type="submission" date="2016-11" db="EMBL/GenBank/DDBJ databases">
        <authorList>
            <person name="Varghese N."/>
            <person name="Submissions S."/>
        </authorList>
    </citation>
    <scope>NUCLEOTIDE SEQUENCE [LARGE SCALE GENOMIC DNA]</scope>
    <source>
        <strain evidence="16">DSM 18569</strain>
    </source>
</reference>
<dbReference type="EC" id="3.6.1.27" evidence="3 14"/>
<dbReference type="OrthoDB" id="9808289at2"/>
<keyword evidence="10 14" id="KW-0046">Antibiotic resistance</keyword>
<comment type="function">
    <text evidence="14">Catalyzes the dephosphorylation of undecaprenyl diphosphate (UPP). Confers resistance to bacitracin.</text>
</comment>
<keyword evidence="6 14" id="KW-0812">Transmembrane</keyword>
<dbReference type="GO" id="GO:0046677">
    <property type="term" value="P:response to antibiotic"/>
    <property type="evidence" value="ECO:0007669"/>
    <property type="project" value="UniProtKB-UniRule"/>
</dbReference>
<evidence type="ECO:0000256" key="11">
    <source>
        <dbReference type="ARBA" id="ARBA00032707"/>
    </source>
</evidence>
<feature type="transmembrane region" description="Helical" evidence="14">
    <location>
        <begin position="45"/>
        <end position="65"/>
    </location>
</feature>
<dbReference type="RefSeq" id="WP_073283515.1">
    <property type="nucleotide sequence ID" value="NZ_FRAS01000008.1"/>
</dbReference>
<feature type="transmembrane region" description="Helical" evidence="14">
    <location>
        <begin position="239"/>
        <end position="261"/>
    </location>
</feature>
<dbReference type="GO" id="GO:0071555">
    <property type="term" value="P:cell wall organization"/>
    <property type="evidence" value="ECO:0007669"/>
    <property type="project" value="UniProtKB-KW"/>
</dbReference>
<dbReference type="AlphaFoldDB" id="A0A1M6WKJ3"/>
<keyword evidence="16" id="KW-1185">Reference proteome</keyword>
<dbReference type="Pfam" id="PF02673">
    <property type="entry name" value="BacA"/>
    <property type="match status" value="1"/>
</dbReference>
<keyword evidence="8 14" id="KW-1133">Transmembrane helix</keyword>
<feature type="transmembrane region" description="Helical" evidence="14">
    <location>
        <begin position="71"/>
        <end position="89"/>
    </location>
</feature>
<evidence type="ECO:0000256" key="13">
    <source>
        <dbReference type="ARBA" id="ARBA00047594"/>
    </source>
</evidence>
<accession>A0A1M6WKJ3</accession>
<evidence type="ECO:0000256" key="8">
    <source>
        <dbReference type="ARBA" id="ARBA00022989"/>
    </source>
</evidence>